<evidence type="ECO:0000313" key="2">
    <source>
        <dbReference type="Proteomes" id="UP000037269"/>
    </source>
</evidence>
<proteinExistence type="predicted"/>
<reference evidence="1 2" key="1">
    <citation type="submission" date="2015-07" db="EMBL/GenBank/DDBJ databases">
        <title>Fjat-14205 dsm 2895.</title>
        <authorList>
            <person name="Liu B."/>
            <person name="Wang J."/>
            <person name="Zhu Y."/>
            <person name="Liu G."/>
            <person name="Chen Q."/>
            <person name="Chen Z."/>
            <person name="Lan J."/>
            <person name="Che J."/>
            <person name="Ge C."/>
            <person name="Shi H."/>
            <person name="Pan Z."/>
            <person name="Liu X."/>
        </authorList>
    </citation>
    <scope>NUCLEOTIDE SEQUENCE [LARGE SCALE GENOMIC DNA]</scope>
    <source>
        <strain evidence="1 2">DSM 2895</strain>
    </source>
</reference>
<accession>A0A0M0H9M7</accession>
<dbReference type="AlphaFoldDB" id="A0A0M0H9M7"/>
<organism evidence="1 2">
    <name type="scientific">Aneurinibacillus migulanus</name>
    <name type="common">Bacillus migulanus</name>
    <dbReference type="NCBI Taxonomy" id="47500"/>
    <lineage>
        <taxon>Bacteria</taxon>
        <taxon>Bacillati</taxon>
        <taxon>Bacillota</taxon>
        <taxon>Bacilli</taxon>
        <taxon>Bacillales</taxon>
        <taxon>Paenibacillaceae</taxon>
        <taxon>Aneurinibacillus group</taxon>
        <taxon>Aneurinibacillus</taxon>
    </lineage>
</organism>
<protein>
    <recommendedName>
        <fullName evidence="3">DNA-binding protein</fullName>
    </recommendedName>
</protein>
<gene>
    <name evidence="1" type="ORF">AF333_08125</name>
</gene>
<dbReference type="Proteomes" id="UP000037269">
    <property type="component" value="Unassembled WGS sequence"/>
</dbReference>
<dbReference type="PATRIC" id="fig|47500.9.peg.2819"/>
<name>A0A0M0H9M7_ANEMI</name>
<dbReference type="EMBL" id="LGUG01000004">
    <property type="protein sequence ID" value="KON98422.1"/>
    <property type="molecule type" value="Genomic_DNA"/>
</dbReference>
<sequence length="69" mass="7996">MGPGQYEAHGIRVICPHCNHNQFDHGYAQLNTSLMTFFNLDFANRSAEILTCDRCGHIQWFNKTVKRIK</sequence>
<keyword evidence="2" id="KW-1185">Reference proteome</keyword>
<comment type="caution">
    <text evidence="1">The sequence shown here is derived from an EMBL/GenBank/DDBJ whole genome shotgun (WGS) entry which is preliminary data.</text>
</comment>
<evidence type="ECO:0000313" key="1">
    <source>
        <dbReference type="EMBL" id="KON98422.1"/>
    </source>
</evidence>
<evidence type="ECO:0008006" key="3">
    <source>
        <dbReference type="Google" id="ProtNLM"/>
    </source>
</evidence>